<dbReference type="GO" id="GO:0005829">
    <property type="term" value="C:cytosol"/>
    <property type="evidence" value="ECO:0007669"/>
    <property type="project" value="TreeGrafter"/>
</dbReference>
<dbReference type="HOGENOM" id="CLU_059925_0_0_6"/>
<dbReference type="GO" id="GO:0030488">
    <property type="term" value="P:tRNA methylation"/>
    <property type="evidence" value="ECO:0007669"/>
    <property type="project" value="TreeGrafter"/>
</dbReference>
<dbReference type="Gene3D" id="3.40.50.300">
    <property type="entry name" value="P-loop containing nucleotide triphosphate hydrolases"/>
    <property type="match status" value="1"/>
</dbReference>
<accession>A0A061JPL5</accession>
<dbReference type="Proteomes" id="UP000026923">
    <property type="component" value="Unassembled WGS sequence"/>
</dbReference>
<gene>
    <name evidence="2" type="ORF">B597_008375</name>
</gene>
<dbReference type="EMBL" id="AMCZ02000008">
    <property type="protein sequence ID" value="EWC41667.1"/>
    <property type="molecule type" value="Genomic_DNA"/>
</dbReference>
<feature type="domain" description="G" evidence="1">
    <location>
        <begin position="40"/>
        <end position="156"/>
    </location>
</feature>
<dbReference type="InterPro" id="IPR027417">
    <property type="entry name" value="P-loop_NTPase"/>
</dbReference>
<proteinExistence type="predicted"/>
<dbReference type="PANTHER" id="PTHR42714:SF2">
    <property type="entry name" value="TRNA MODIFICATION GTPASE GTPBP3, MITOCHONDRIAL"/>
    <property type="match status" value="1"/>
</dbReference>
<organism evidence="2 3">
    <name type="scientific">Stutzerimonas stutzeri KOS6</name>
    <dbReference type="NCBI Taxonomy" id="1218352"/>
    <lineage>
        <taxon>Bacteria</taxon>
        <taxon>Pseudomonadati</taxon>
        <taxon>Pseudomonadota</taxon>
        <taxon>Gammaproteobacteria</taxon>
        <taxon>Pseudomonadales</taxon>
        <taxon>Pseudomonadaceae</taxon>
        <taxon>Stutzerimonas</taxon>
    </lineage>
</organism>
<dbReference type="Pfam" id="PF01926">
    <property type="entry name" value="MMR_HSR1"/>
    <property type="match status" value="1"/>
</dbReference>
<dbReference type="SUPFAM" id="SSF52540">
    <property type="entry name" value="P-loop containing nucleoside triphosphate hydrolases"/>
    <property type="match status" value="1"/>
</dbReference>
<comment type="caution">
    <text evidence="2">The sequence shown here is derived from an EMBL/GenBank/DDBJ whole genome shotgun (WGS) entry which is preliminary data.</text>
</comment>
<dbReference type="RefSeq" id="WP_003292737.1">
    <property type="nucleotide sequence ID" value="NZ_KK020676.1"/>
</dbReference>
<dbReference type="InterPro" id="IPR006073">
    <property type="entry name" value="GTP-bd"/>
</dbReference>
<dbReference type="PANTHER" id="PTHR42714">
    <property type="entry name" value="TRNA MODIFICATION GTPASE GTPBP3"/>
    <property type="match status" value="1"/>
</dbReference>
<dbReference type="eggNOG" id="COG3596">
    <property type="taxonomic scope" value="Bacteria"/>
</dbReference>
<reference evidence="2 3" key="1">
    <citation type="journal article" date="2013" name="Genome Announc.">
        <title>Draft Genome of the Nitrogen-Fixing Bacterium Pseudomonas stutzeri Strain KOS6 Isolated from Industrial Hydrocarbon Sludge.</title>
        <authorList>
            <person name="Grigoryeva T.V."/>
            <person name="Laikov A.V."/>
            <person name="Naumova R.P."/>
            <person name="Manolov A.I."/>
            <person name="Larin A.K."/>
            <person name="Karpova I.Y."/>
            <person name="Semashko T.A."/>
            <person name="Alexeev D.G."/>
            <person name="Kostryukova E.S."/>
            <person name="Muller R."/>
            <person name="Govorun V.M."/>
        </authorList>
    </citation>
    <scope>NUCLEOTIDE SEQUENCE [LARGE SCALE GENOMIC DNA]</scope>
    <source>
        <strain evidence="2 3">KOS6</strain>
    </source>
</reference>
<dbReference type="GO" id="GO:0005525">
    <property type="term" value="F:GTP binding"/>
    <property type="evidence" value="ECO:0007669"/>
    <property type="project" value="InterPro"/>
</dbReference>
<evidence type="ECO:0000259" key="1">
    <source>
        <dbReference type="Pfam" id="PF01926"/>
    </source>
</evidence>
<sequence>MSDHSKLLEDALKQDSQIGADFIGKIFSRINSVLNYQPVVGVFGKTGAGKSSLCNAVFGKDVCEISDIAGCTRKPQEVILDIGGKGIKLLDVPGVGESNERDKEYAELYRSILPELDLVLWVIKGDDRAFSSDETFYKSLVRPYIDKGRPFIIALNQVDKIEPFREWDERAQKPGAKQAENIEQKRMSVAKIFDLPYSCVIPVSANEKYGLVQLVEKIIEVLPADKKAIVLDSVKAENRSENSKAEAKDGLIGEIFNIVTDIIPVAPIAKAAVKLVTKVLNKIFSWW</sequence>
<dbReference type="CDD" id="cd11383">
    <property type="entry name" value="YfjP"/>
    <property type="match status" value="1"/>
</dbReference>
<dbReference type="AlphaFoldDB" id="A0A061JPL5"/>
<dbReference type="OrthoDB" id="9779790at2"/>
<evidence type="ECO:0000313" key="2">
    <source>
        <dbReference type="EMBL" id="EWC41667.1"/>
    </source>
</evidence>
<protein>
    <submittedName>
        <fullName evidence="2">GTPase</fullName>
    </submittedName>
</protein>
<name>A0A061JPL5_STUST</name>
<evidence type="ECO:0000313" key="3">
    <source>
        <dbReference type="Proteomes" id="UP000026923"/>
    </source>
</evidence>
<dbReference type="GO" id="GO:0002098">
    <property type="term" value="P:tRNA wobble uridine modification"/>
    <property type="evidence" value="ECO:0007669"/>
    <property type="project" value="TreeGrafter"/>
</dbReference>